<dbReference type="Gene3D" id="1.25.40.10">
    <property type="entry name" value="Tetratricopeptide repeat domain"/>
    <property type="match status" value="2"/>
</dbReference>
<dbReference type="EMBL" id="QEFC01000207">
    <property type="protein sequence ID" value="KAE9466020.1"/>
    <property type="molecule type" value="Genomic_DNA"/>
</dbReference>
<dbReference type="PROSITE" id="PS51375">
    <property type="entry name" value="PPR"/>
    <property type="match status" value="3"/>
</dbReference>
<evidence type="ECO:0000313" key="4">
    <source>
        <dbReference type="Proteomes" id="UP000428333"/>
    </source>
</evidence>
<accession>A0A6A4M7D1</accession>
<dbReference type="AlphaFoldDB" id="A0A6A4M7D1"/>
<keyword evidence="1" id="KW-0677">Repeat</keyword>
<dbReference type="GO" id="GO:0099402">
    <property type="term" value="P:plant organ development"/>
    <property type="evidence" value="ECO:0007669"/>
    <property type="project" value="UniProtKB-ARBA"/>
</dbReference>
<dbReference type="GO" id="GO:0003723">
    <property type="term" value="F:RNA binding"/>
    <property type="evidence" value="ECO:0007669"/>
    <property type="project" value="InterPro"/>
</dbReference>
<dbReference type="Proteomes" id="UP000428333">
    <property type="component" value="Linkage Group LG02"/>
</dbReference>
<dbReference type="PANTHER" id="PTHR47926:SF467">
    <property type="entry name" value="REPEAT-CONTAINING PROTEIN, PUTATIVE-RELATED"/>
    <property type="match status" value="1"/>
</dbReference>
<dbReference type="FunFam" id="1.25.40.10:FF:000158">
    <property type="entry name" value="pentatricopeptide repeat-containing protein At2g33680"/>
    <property type="match status" value="1"/>
</dbReference>
<organism evidence="3 4">
    <name type="scientific">Rhododendron williamsianum</name>
    <dbReference type="NCBI Taxonomy" id="262921"/>
    <lineage>
        <taxon>Eukaryota</taxon>
        <taxon>Viridiplantae</taxon>
        <taxon>Streptophyta</taxon>
        <taxon>Embryophyta</taxon>
        <taxon>Tracheophyta</taxon>
        <taxon>Spermatophyta</taxon>
        <taxon>Magnoliopsida</taxon>
        <taxon>eudicotyledons</taxon>
        <taxon>Gunneridae</taxon>
        <taxon>Pentapetalae</taxon>
        <taxon>asterids</taxon>
        <taxon>Ericales</taxon>
        <taxon>Ericaceae</taxon>
        <taxon>Ericoideae</taxon>
        <taxon>Rhodoreae</taxon>
        <taxon>Rhododendron</taxon>
    </lineage>
</organism>
<dbReference type="GO" id="GO:0009451">
    <property type="term" value="P:RNA modification"/>
    <property type="evidence" value="ECO:0007669"/>
    <property type="project" value="InterPro"/>
</dbReference>
<keyword evidence="4" id="KW-1185">Reference proteome</keyword>
<comment type="caution">
    <text evidence="3">The sequence shown here is derived from an EMBL/GenBank/DDBJ whole genome shotgun (WGS) entry which is preliminary data.</text>
</comment>
<sequence length="268" mass="29621">MPKRNAFSWNAMISGFVRLGDLKSARKLFDEMPDKNVVSFTAMIDGHAKAGDMASARDLFEQCRDRDVVSWSALISGATMLFEEMPERNLISFCSMMHGLSIHGCGAQAVSLFDRMVKEGHTPDDVAFTVVLTACSRAGLVEEGCRLFDSMINDYSLVPSTDHYACMVDLLAGRERKKIASRLFELEPLNAANYVLLADIYAATDRCVKVARNPSSKSPEGVDEKPPDARELNPLSIHACKYWSLDKLATVPRNIVSGLVLVAKSMYQ</sequence>
<feature type="repeat" description="PPR" evidence="2">
    <location>
        <begin position="124"/>
        <end position="154"/>
    </location>
</feature>
<gene>
    <name evidence="3" type="ORF">C3L33_02067</name>
</gene>
<evidence type="ECO:0000256" key="2">
    <source>
        <dbReference type="PROSITE-ProRule" id="PRU00708"/>
    </source>
</evidence>
<dbReference type="InterPro" id="IPR011990">
    <property type="entry name" value="TPR-like_helical_dom_sf"/>
</dbReference>
<dbReference type="OrthoDB" id="185373at2759"/>
<dbReference type="InterPro" id="IPR002885">
    <property type="entry name" value="PPR_rpt"/>
</dbReference>
<feature type="non-terminal residue" evidence="3">
    <location>
        <position position="1"/>
    </location>
</feature>
<evidence type="ECO:0000313" key="3">
    <source>
        <dbReference type="EMBL" id="KAE9466020.1"/>
    </source>
</evidence>
<evidence type="ECO:0008006" key="5">
    <source>
        <dbReference type="Google" id="ProtNLM"/>
    </source>
</evidence>
<dbReference type="InterPro" id="IPR046960">
    <property type="entry name" value="PPR_At4g14850-like_plant"/>
</dbReference>
<dbReference type="PANTHER" id="PTHR47926">
    <property type="entry name" value="PENTATRICOPEPTIDE REPEAT-CONTAINING PROTEIN"/>
    <property type="match status" value="1"/>
</dbReference>
<dbReference type="NCBIfam" id="TIGR00756">
    <property type="entry name" value="PPR"/>
    <property type="match status" value="4"/>
</dbReference>
<proteinExistence type="predicted"/>
<name>A0A6A4M7D1_9ERIC</name>
<dbReference type="FunFam" id="1.25.40.10:FF:000125">
    <property type="entry name" value="Pentatricopeptide repeat-containing protein"/>
    <property type="match status" value="1"/>
</dbReference>
<feature type="repeat" description="PPR" evidence="2">
    <location>
        <begin position="5"/>
        <end position="39"/>
    </location>
</feature>
<protein>
    <recommendedName>
        <fullName evidence="5">Pentacotripeptide-repeat region of PRORP domain-containing protein</fullName>
    </recommendedName>
</protein>
<dbReference type="Pfam" id="PF01535">
    <property type="entry name" value="PPR"/>
    <property type="match status" value="2"/>
</dbReference>
<feature type="repeat" description="PPR" evidence="2">
    <location>
        <begin position="89"/>
        <end position="123"/>
    </location>
</feature>
<evidence type="ECO:0000256" key="1">
    <source>
        <dbReference type="ARBA" id="ARBA00022737"/>
    </source>
</evidence>
<reference evidence="3 4" key="1">
    <citation type="journal article" date="2019" name="Genome Biol. Evol.">
        <title>The Rhododendron genome and chromosomal organization provide insight into shared whole-genome duplications across the heath family (Ericaceae).</title>
        <authorList>
            <person name="Soza V.L."/>
            <person name="Lindsley D."/>
            <person name="Waalkes A."/>
            <person name="Ramage E."/>
            <person name="Patwardhan R.P."/>
            <person name="Burton J.N."/>
            <person name="Adey A."/>
            <person name="Kumar A."/>
            <person name="Qiu R."/>
            <person name="Shendure J."/>
            <person name="Hall B."/>
        </authorList>
    </citation>
    <scope>NUCLEOTIDE SEQUENCE [LARGE SCALE GENOMIC DNA]</scope>
    <source>
        <strain evidence="3">RSF 1966-606</strain>
    </source>
</reference>
<dbReference type="Pfam" id="PF13041">
    <property type="entry name" value="PPR_2"/>
    <property type="match status" value="1"/>
</dbReference>